<dbReference type="Proteomes" id="UP001145799">
    <property type="component" value="Unassembled WGS sequence"/>
</dbReference>
<sequence>MTTPPAPVREHAPWTIWLTAIAFEAATVLFGAFNTAYTNGSSLIGLFSLVFGALALIVVLMGPSIHWCSK</sequence>
<evidence type="ECO:0000313" key="5">
    <source>
        <dbReference type="Proteomes" id="UP001183604"/>
    </source>
</evidence>
<keyword evidence="1" id="KW-0812">Transmembrane</keyword>
<evidence type="ECO:0000256" key="1">
    <source>
        <dbReference type="SAM" id="Phobius"/>
    </source>
</evidence>
<dbReference type="RefSeq" id="WP_270124518.1">
    <property type="nucleotide sequence ID" value="NZ_BAAAOM010000004.1"/>
</dbReference>
<feature type="transmembrane region" description="Helical" evidence="1">
    <location>
        <begin position="43"/>
        <end position="62"/>
    </location>
</feature>
<feature type="transmembrane region" description="Helical" evidence="1">
    <location>
        <begin position="12"/>
        <end position="37"/>
    </location>
</feature>
<keyword evidence="1" id="KW-1133">Transmembrane helix</keyword>
<reference evidence="2" key="1">
    <citation type="submission" date="2022-12" db="EMBL/GenBank/DDBJ databases">
        <title>Gycomyces niveus sp.nov., a novel actinomycete isolated from soil in Shouguang.</title>
        <authorList>
            <person name="Yang X."/>
        </authorList>
    </citation>
    <scope>NUCLEOTIDE SEQUENCE</scope>
    <source>
        <strain evidence="2">DSM 44724</strain>
    </source>
</reference>
<evidence type="ECO:0000313" key="2">
    <source>
        <dbReference type="EMBL" id="MDA1388031.1"/>
    </source>
</evidence>
<name>A0A9X3PQ26_9ACTN</name>
<keyword evidence="1" id="KW-0472">Membrane</keyword>
<evidence type="ECO:0000313" key="3">
    <source>
        <dbReference type="EMBL" id="MDR7338798.1"/>
    </source>
</evidence>
<comment type="caution">
    <text evidence="2">The sequence shown here is derived from an EMBL/GenBank/DDBJ whole genome shotgun (WGS) entry which is preliminary data.</text>
</comment>
<dbReference type="Proteomes" id="UP001183604">
    <property type="component" value="Unassembled WGS sequence"/>
</dbReference>
<proteinExistence type="predicted"/>
<accession>A0A9X3PQ26</accession>
<gene>
    <name evidence="3" type="ORF">J2S69_002517</name>
    <name evidence="2" type="ORF">O2L01_23760</name>
</gene>
<organism evidence="2 4">
    <name type="scientific">Glycomyces lechevalierae</name>
    <dbReference type="NCBI Taxonomy" id="256034"/>
    <lineage>
        <taxon>Bacteria</taxon>
        <taxon>Bacillati</taxon>
        <taxon>Actinomycetota</taxon>
        <taxon>Actinomycetes</taxon>
        <taxon>Glycomycetales</taxon>
        <taxon>Glycomycetaceae</taxon>
        <taxon>Glycomyces</taxon>
    </lineage>
</organism>
<dbReference type="EMBL" id="JAVDYD010000001">
    <property type="protein sequence ID" value="MDR7338798.1"/>
    <property type="molecule type" value="Genomic_DNA"/>
</dbReference>
<keyword evidence="5" id="KW-1185">Reference proteome</keyword>
<evidence type="ECO:0000313" key="4">
    <source>
        <dbReference type="Proteomes" id="UP001145799"/>
    </source>
</evidence>
<reference evidence="3 5" key="2">
    <citation type="submission" date="2023-07" db="EMBL/GenBank/DDBJ databases">
        <title>Sequencing the genomes of 1000 actinobacteria strains.</title>
        <authorList>
            <person name="Klenk H.-P."/>
        </authorList>
    </citation>
    <scope>NUCLEOTIDE SEQUENCE [LARGE SCALE GENOMIC DNA]</scope>
    <source>
        <strain evidence="3 5">DSM 44724</strain>
    </source>
</reference>
<dbReference type="EMBL" id="JAPZVQ010000022">
    <property type="protein sequence ID" value="MDA1388031.1"/>
    <property type="molecule type" value="Genomic_DNA"/>
</dbReference>
<protein>
    <submittedName>
        <fullName evidence="3">Uncharacterized BrkB/YihY/UPF0761 family membrane protein</fullName>
    </submittedName>
</protein>
<dbReference type="AlphaFoldDB" id="A0A9X3PQ26"/>